<proteinExistence type="predicted"/>
<dbReference type="Proteomes" id="UP000033647">
    <property type="component" value="Unassembled WGS sequence"/>
</dbReference>
<feature type="domain" description="Acyltransferase 3" evidence="2">
    <location>
        <begin position="78"/>
        <end position="442"/>
    </location>
</feature>
<feature type="transmembrane region" description="Helical" evidence="1">
    <location>
        <begin position="121"/>
        <end position="149"/>
    </location>
</feature>
<dbReference type="PANTHER" id="PTHR23028:SF125">
    <property type="entry name" value="ACYLTRANSFERASE"/>
    <property type="match status" value="1"/>
</dbReference>
<dbReference type="InterPro" id="IPR002656">
    <property type="entry name" value="Acyl_transf_3_dom"/>
</dbReference>
<organism evidence="3 4">
    <name type="scientific">Zymoseptoria brevis</name>
    <dbReference type="NCBI Taxonomy" id="1047168"/>
    <lineage>
        <taxon>Eukaryota</taxon>
        <taxon>Fungi</taxon>
        <taxon>Dikarya</taxon>
        <taxon>Ascomycota</taxon>
        <taxon>Pezizomycotina</taxon>
        <taxon>Dothideomycetes</taxon>
        <taxon>Dothideomycetidae</taxon>
        <taxon>Mycosphaerellales</taxon>
        <taxon>Mycosphaerellaceae</taxon>
        <taxon>Zymoseptoria</taxon>
    </lineage>
</organism>
<name>A0A0F4GII5_9PEZI</name>
<dbReference type="STRING" id="1047168.A0A0F4GII5"/>
<dbReference type="InterPro" id="IPR050879">
    <property type="entry name" value="Acyltransferase_3"/>
</dbReference>
<gene>
    <name evidence="3" type="ORF">TI39_contig564g00004</name>
</gene>
<dbReference type="GO" id="GO:0016747">
    <property type="term" value="F:acyltransferase activity, transferring groups other than amino-acyl groups"/>
    <property type="evidence" value="ECO:0007669"/>
    <property type="project" value="InterPro"/>
</dbReference>
<evidence type="ECO:0000313" key="4">
    <source>
        <dbReference type="Proteomes" id="UP000033647"/>
    </source>
</evidence>
<keyword evidence="1" id="KW-1133">Transmembrane helix</keyword>
<accession>A0A0F4GII5</accession>
<evidence type="ECO:0000259" key="2">
    <source>
        <dbReference type="Pfam" id="PF01757"/>
    </source>
</evidence>
<dbReference type="EMBL" id="LAFY01000556">
    <property type="protein sequence ID" value="KJX97068.1"/>
    <property type="molecule type" value="Genomic_DNA"/>
</dbReference>
<protein>
    <submittedName>
        <fullName evidence="3">Acyltransferase like protein</fullName>
    </submittedName>
</protein>
<keyword evidence="4" id="KW-1185">Reference proteome</keyword>
<dbReference type="OrthoDB" id="5819582at2759"/>
<reference evidence="3 4" key="1">
    <citation type="submission" date="2015-03" db="EMBL/GenBank/DDBJ databases">
        <title>RNA-seq based gene annotation and comparative genomics of four Zymoseptoria species reveal species-specific pathogenicity related genes and transposable element activity.</title>
        <authorList>
            <person name="Grandaubert J."/>
            <person name="Bhattacharyya A."/>
            <person name="Stukenbrock E.H."/>
        </authorList>
    </citation>
    <scope>NUCLEOTIDE SEQUENCE [LARGE SCALE GENOMIC DNA]</scope>
    <source>
        <strain evidence="3 4">Zb18110</strain>
    </source>
</reference>
<keyword evidence="3" id="KW-0808">Transferase</keyword>
<feature type="transmembrane region" description="Helical" evidence="1">
    <location>
        <begin position="180"/>
        <end position="203"/>
    </location>
</feature>
<dbReference type="Pfam" id="PF01757">
    <property type="entry name" value="Acyl_transf_3"/>
    <property type="match status" value="1"/>
</dbReference>
<evidence type="ECO:0000256" key="1">
    <source>
        <dbReference type="SAM" id="Phobius"/>
    </source>
</evidence>
<dbReference type="PANTHER" id="PTHR23028">
    <property type="entry name" value="ACETYLTRANSFERASE"/>
    <property type="match status" value="1"/>
</dbReference>
<feature type="transmembrane region" description="Helical" evidence="1">
    <location>
        <begin position="385"/>
        <end position="402"/>
    </location>
</feature>
<feature type="transmembrane region" description="Helical" evidence="1">
    <location>
        <begin position="483"/>
        <end position="502"/>
    </location>
</feature>
<evidence type="ECO:0000313" key="3">
    <source>
        <dbReference type="EMBL" id="KJX97068.1"/>
    </source>
</evidence>
<keyword evidence="1" id="KW-0472">Membrane</keyword>
<feature type="transmembrane region" description="Helical" evidence="1">
    <location>
        <begin position="422"/>
        <end position="441"/>
    </location>
</feature>
<sequence>MHEAGYDKMTVDQGVDLGLLGQRPAPHQRGNGGVLENTIATIRSLTLRDVLQAVLYALTPEILQRSKSHSHRRNESTAYLDGLRGVAALVVCMHHITIYAHKGLELCYGHPIFFGEWNNKFAVLPFVRNIFTGGHYSVMLFFIISGYVVPRRLIIYLHAGRNADFIEAVNSAMFRRPGRLFFPCMGVTLTLAILWHVTPLTYAFRELESSIFTELWAWIIDNGSFVYFFRTGMLFSTYNFTTWTIPVEMRGSMFMFCWLFAFHQCTTRVRILATAMLIFSLEYLTDGGIYAAFFAGMLTAELDMLAESDHQVSLPWDGIANWWRRNRAIRQVILHAFLVAGLFLGGQPSEDGHTVPELMDQCFGWSHLQHMIPAQYKKKDIAFRWFWLFWAAWMTMIAVKEIRWLRRLFETNIAQYLGRHSFALYLVHAQVIGSFTIRLYYLTGFKSPADFDSVKYHEHLYKGLINKPWWPLPEGGPYGLEPNFLFCVVLSLMVMFYFAEIVTKLYDAPGNRLSNWLYKKVRSMK</sequence>
<keyword evidence="3" id="KW-0012">Acyltransferase</keyword>
<keyword evidence="1" id="KW-0812">Transmembrane</keyword>
<dbReference type="AlphaFoldDB" id="A0A0F4GII5"/>
<comment type="caution">
    <text evidence="3">The sequence shown here is derived from an EMBL/GenBank/DDBJ whole genome shotgun (WGS) entry which is preliminary data.</text>
</comment>